<dbReference type="Proteomes" id="UP000031829">
    <property type="component" value="Chromosome"/>
</dbReference>
<dbReference type="AlphaFoldDB" id="A0A0B6ASY7"/>
<evidence type="ECO:0000313" key="2">
    <source>
        <dbReference type="Proteomes" id="UP000031829"/>
    </source>
</evidence>
<evidence type="ECO:0000313" key="1">
    <source>
        <dbReference type="EMBL" id="AJI23823.1"/>
    </source>
</evidence>
<protein>
    <submittedName>
        <fullName evidence="1">Uncharacterized protein</fullName>
    </submittedName>
</protein>
<accession>A0A0B6ASY7</accession>
<name>A0A0B6ASY7_PRIM2</name>
<dbReference type="GeneID" id="93646171"/>
<dbReference type="HOGENOM" id="CLU_3164729_0_0_9"/>
<dbReference type="KEGG" id="bmeg:BG04_4331"/>
<reference evidence="1 2" key="1">
    <citation type="journal article" date="2015" name="Genome Announc.">
        <title>Complete genome sequences for 35 biothreat assay-relevant bacillus species.</title>
        <authorList>
            <person name="Johnson S.L."/>
            <person name="Daligault H.E."/>
            <person name="Davenport K.W."/>
            <person name="Jaissle J."/>
            <person name="Frey K.G."/>
            <person name="Ladner J.T."/>
            <person name="Broomall S.M."/>
            <person name="Bishop-Lilly K.A."/>
            <person name="Bruce D.C."/>
            <person name="Gibbons H.S."/>
            <person name="Coyne S.R."/>
            <person name="Lo C.C."/>
            <person name="Meincke L."/>
            <person name="Munk A.C."/>
            <person name="Koroleva G.I."/>
            <person name="Rosenzweig C.N."/>
            <person name="Palacios G.F."/>
            <person name="Redden C.L."/>
            <person name="Minogue T.D."/>
            <person name="Chain P.S."/>
        </authorList>
    </citation>
    <scope>NUCLEOTIDE SEQUENCE [LARGE SCALE GENOMIC DNA]</scope>
    <source>
        <strain evidence="2">ATCC 14581 / DSM 32 / JCM 2506 / NBRC 15308 / NCIMB 9376 / NCTC 10342 / NRRL B-14308 / VKM B-512</strain>
    </source>
</reference>
<proteinExistence type="predicted"/>
<gene>
    <name evidence="1" type="ORF">BG04_4331</name>
</gene>
<sequence length="47" mass="5322">MKNRKSTSAANRRQQRVCLGDERLFAVGIKAFIDNTHESHLDKKGGH</sequence>
<dbReference type="RefSeq" id="WP_013056734.1">
    <property type="nucleotide sequence ID" value="NZ_BCVB01000005.1"/>
</dbReference>
<organism evidence="1 2">
    <name type="scientific">Priestia megaterium (strain ATCC 14581 / DSM 32 / CCUG 1817 / JCM 2506 / NBRC 15308 / NCIMB 9376 / NCTC 10342 / NRRL B-14308 / VKM B-512 / Ford 19)</name>
    <name type="common">Bacillus megaterium</name>
    <dbReference type="NCBI Taxonomy" id="1348623"/>
    <lineage>
        <taxon>Bacteria</taxon>
        <taxon>Bacillati</taxon>
        <taxon>Bacillota</taxon>
        <taxon>Bacilli</taxon>
        <taxon>Bacillales</taxon>
        <taxon>Bacillaceae</taxon>
        <taxon>Priestia</taxon>
    </lineage>
</organism>
<dbReference type="EMBL" id="CP009920">
    <property type="protein sequence ID" value="AJI23823.1"/>
    <property type="molecule type" value="Genomic_DNA"/>
</dbReference>